<dbReference type="CDD" id="cd16454">
    <property type="entry name" value="RING-H2_PA-TM-RING"/>
    <property type="match status" value="1"/>
</dbReference>
<evidence type="ECO:0000256" key="5">
    <source>
        <dbReference type="ARBA" id="ARBA00022771"/>
    </source>
</evidence>
<dbReference type="InterPro" id="IPR001841">
    <property type="entry name" value="Znf_RING"/>
</dbReference>
<organism evidence="11">
    <name type="scientific">Trypanosoma congolense (strain IL3000)</name>
    <dbReference type="NCBI Taxonomy" id="1068625"/>
    <lineage>
        <taxon>Eukaryota</taxon>
        <taxon>Discoba</taxon>
        <taxon>Euglenozoa</taxon>
        <taxon>Kinetoplastea</taxon>
        <taxon>Metakinetoplastina</taxon>
        <taxon>Trypanosomatida</taxon>
        <taxon>Trypanosomatidae</taxon>
        <taxon>Trypanosoma</taxon>
        <taxon>Nannomonas</taxon>
    </lineage>
</organism>
<feature type="region of interest" description="Disordered" evidence="9">
    <location>
        <begin position="250"/>
        <end position="269"/>
    </location>
</feature>
<keyword evidence="6" id="KW-0833">Ubl conjugation pathway</keyword>
<dbReference type="Gene3D" id="3.30.40.10">
    <property type="entry name" value="Zinc/RING finger domain, C3HC4 (zinc finger)"/>
    <property type="match status" value="1"/>
</dbReference>
<evidence type="ECO:0000256" key="3">
    <source>
        <dbReference type="ARBA" id="ARBA00022679"/>
    </source>
</evidence>
<reference evidence="11" key="1">
    <citation type="journal article" date="2012" name="Proc. Natl. Acad. Sci. U.S.A.">
        <title>Antigenic diversity is generated by distinct evolutionary mechanisms in African trypanosome species.</title>
        <authorList>
            <person name="Jackson A.P."/>
            <person name="Berry A."/>
            <person name="Aslett M."/>
            <person name="Allison H.C."/>
            <person name="Burton P."/>
            <person name="Vavrova-Anderson J."/>
            <person name="Brown R."/>
            <person name="Browne H."/>
            <person name="Corton N."/>
            <person name="Hauser H."/>
            <person name="Gamble J."/>
            <person name="Gilderthorp R."/>
            <person name="Marcello L."/>
            <person name="McQuillan J."/>
            <person name="Otto T.D."/>
            <person name="Quail M.A."/>
            <person name="Sanders M.J."/>
            <person name="van Tonder A."/>
            <person name="Ginger M.L."/>
            <person name="Field M.C."/>
            <person name="Barry J.D."/>
            <person name="Hertz-Fowler C."/>
            <person name="Berriman M."/>
        </authorList>
    </citation>
    <scope>NUCLEOTIDE SEQUENCE</scope>
    <source>
        <strain evidence="11">IL3000</strain>
    </source>
</reference>
<dbReference type="PANTHER" id="PTHR22937">
    <property type="entry name" value="E3 UBIQUITIN-PROTEIN LIGASE RNF165"/>
    <property type="match status" value="1"/>
</dbReference>
<proteinExistence type="predicted"/>
<evidence type="ECO:0000256" key="7">
    <source>
        <dbReference type="ARBA" id="ARBA00022833"/>
    </source>
</evidence>
<keyword evidence="7" id="KW-0862">Zinc</keyword>
<dbReference type="GO" id="GO:0008270">
    <property type="term" value="F:zinc ion binding"/>
    <property type="evidence" value="ECO:0007669"/>
    <property type="project" value="UniProtKB-KW"/>
</dbReference>
<comment type="catalytic activity">
    <reaction evidence="1">
        <text>S-ubiquitinyl-[E2 ubiquitin-conjugating enzyme]-L-cysteine + [acceptor protein]-L-lysine = [E2 ubiquitin-conjugating enzyme]-L-cysteine + N(6)-ubiquitinyl-[acceptor protein]-L-lysine.</text>
        <dbReference type="EC" id="2.3.2.27"/>
    </reaction>
</comment>
<keyword evidence="5 8" id="KW-0863">Zinc-finger</keyword>
<accession>G0UW19</accession>
<evidence type="ECO:0000259" key="10">
    <source>
        <dbReference type="PROSITE" id="PS50089"/>
    </source>
</evidence>
<dbReference type="AlphaFoldDB" id="G0UW19"/>
<keyword evidence="4" id="KW-0479">Metal-binding</keyword>
<name>G0UW19_TRYCI</name>
<sequence>MRPVFPFDFSNMGDGIDWENAIPPHITAQRNVERAARQNVAPRPSMLMNWPLPENMDPFLFLNRRTQEQSARARRATDPHGTGGTQRCRTRQDAGRASHASSHPNSRHTPAQSLNRSQMAGAGTEPFNMLYQMADEMMQTHRIAMSALDNLHRGGVSDVLDAFEALVSPLVTRRGVERGSWSPPTSHPEGPSSEFRQTTVVARSVNGEPPQVAVYHSHRPGPARSRHANGSGSDYDIITGHPRDHRGLISLPGNGGTHRGAITDRSDLPQRREPGEEWEIDDFSYNNLLNLDNNAVSTGLPDAQLRGLDTEPYSVYARRKKGKRTSGTNNGGDNCAVCLEQFSSDDKVHEIKCGHVFHCNCIRHWLSLNNRCPTCRYEVPRFGRR</sequence>
<feature type="region of interest" description="Disordered" evidence="9">
    <location>
        <begin position="66"/>
        <end position="118"/>
    </location>
</feature>
<dbReference type="InterPro" id="IPR045191">
    <property type="entry name" value="MBR1/2-like"/>
</dbReference>
<dbReference type="GO" id="GO:0061630">
    <property type="term" value="F:ubiquitin protein ligase activity"/>
    <property type="evidence" value="ECO:0007669"/>
    <property type="project" value="UniProtKB-EC"/>
</dbReference>
<keyword evidence="3" id="KW-0808">Transferase</keyword>
<evidence type="ECO:0000256" key="9">
    <source>
        <dbReference type="SAM" id="MobiDB-lite"/>
    </source>
</evidence>
<dbReference type="PROSITE" id="PS50089">
    <property type="entry name" value="ZF_RING_2"/>
    <property type="match status" value="1"/>
</dbReference>
<dbReference type="EMBL" id="HE575323">
    <property type="protein sequence ID" value="CCC93585.1"/>
    <property type="molecule type" value="Genomic_DNA"/>
</dbReference>
<dbReference type="Pfam" id="PF13639">
    <property type="entry name" value="zf-RING_2"/>
    <property type="match status" value="1"/>
</dbReference>
<feature type="domain" description="RING-type" evidence="10">
    <location>
        <begin position="335"/>
        <end position="376"/>
    </location>
</feature>
<evidence type="ECO:0000313" key="11">
    <source>
        <dbReference type="EMBL" id="CCC93585.1"/>
    </source>
</evidence>
<evidence type="ECO:0000256" key="8">
    <source>
        <dbReference type="PROSITE-ProRule" id="PRU00175"/>
    </source>
</evidence>
<protein>
    <recommendedName>
        <fullName evidence="2">RING-type E3 ubiquitin transferase</fullName>
        <ecNumber evidence="2">2.3.2.27</ecNumber>
    </recommendedName>
</protein>
<dbReference type="SMART" id="SM00184">
    <property type="entry name" value="RING"/>
    <property type="match status" value="1"/>
</dbReference>
<dbReference type="VEuPathDB" id="TriTrypDB:TcIL3000_10_3460"/>
<dbReference type="InterPro" id="IPR013083">
    <property type="entry name" value="Znf_RING/FYVE/PHD"/>
</dbReference>
<evidence type="ECO:0000256" key="4">
    <source>
        <dbReference type="ARBA" id="ARBA00022723"/>
    </source>
</evidence>
<evidence type="ECO:0000256" key="2">
    <source>
        <dbReference type="ARBA" id="ARBA00012483"/>
    </source>
</evidence>
<evidence type="ECO:0000256" key="6">
    <source>
        <dbReference type="ARBA" id="ARBA00022786"/>
    </source>
</evidence>
<dbReference type="EC" id="2.3.2.27" evidence="2"/>
<gene>
    <name evidence="11" type="ORF">TCIL3000_10_3460</name>
</gene>
<feature type="region of interest" description="Disordered" evidence="9">
    <location>
        <begin position="175"/>
        <end position="195"/>
    </location>
</feature>
<dbReference type="SUPFAM" id="SSF57850">
    <property type="entry name" value="RING/U-box"/>
    <property type="match status" value="1"/>
</dbReference>
<feature type="compositionally biased region" description="Polar residues" evidence="9">
    <location>
        <begin position="99"/>
        <end position="118"/>
    </location>
</feature>
<evidence type="ECO:0000256" key="1">
    <source>
        <dbReference type="ARBA" id="ARBA00000900"/>
    </source>
</evidence>
<dbReference type="PANTHER" id="PTHR22937:SF65">
    <property type="entry name" value="E3 UBIQUITIN-PROTEIN LIGASE ARK2C"/>
    <property type="match status" value="1"/>
</dbReference>